<keyword evidence="2" id="KW-1185">Reference proteome</keyword>
<dbReference type="HOGENOM" id="CLU_2525298_0_0_0"/>
<dbReference type="KEGG" id="rba:RB7219"/>
<dbReference type="EMBL" id="BX294145">
    <property type="protein sequence ID" value="CAD75249.1"/>
    <property type="molecule type" value="Genomic_DNA"/>
</dbReference>
<protein>
    <submittedName>
        <fullName evidence="1">Uncharacterized protein</fullName>
    </submittedName>
</protein>
<name>Q7UP16_RHOBA</name>
<evidence type="ECO:0000313" key="1">
    <source>
        <dbReference type="EMBL" id="CAD75249.1"/>
    </source>
</evidence>
<dbReference type="EnsemblBacteria" id="CAD75249">
    <property type="protein sequence ID" value="CAD75249"/>
    <property type="gene ID" value="RB7219"/>
</dbReference>
<proteinExistence type="predicted"/>
<reference evidence="1 2" key="1">
    <citation type="journal article" date="2003" name="Proc. Natl. Acad. Sci. U.S.A.">
        <title>Complete genome sequence of the marine planctomycete Pirellula sp. strain 1.</title>
        <authorList>
            <person name="Gloeckner F.O."/>
            <person name="Kube M."/>
            <person name="Bauer M."/>
            <person name="Teeling H."/>
            <person name="Lombardot T."/>
            <person name="Ludwig W."/>
            <person name="Gade D."/>
            <person name="Beck A."/>
            <person name="Borzym K."/>
            <person name="Heitmann K."/>
            <person name="Rabus R."/>
            <person name="Schlesner H."/>
            <person name="Amann R."/>
            <person name="Reinhardt R."/>
        </authorList>
    </citation>
    <scope>NUCLEOTIDE SEQUENCE [LARGE SCALE GENOMIC DNA]</scope>
    <source>
        <strain evidence="2">DSM 10527 / NCIMB 13988 / SH1</strain>
    </source>
</reference>
<dbReference type="AlphaFoldDB" id="Q7UP16"/>
<accession>Q7UP16</accession>
<evidence type="ECO:0000313" key="2">
    <source>
        <dbReference type="Proteomes" id="UP000001025"/>
    </source>
</evidence>
<gene>
    <name evidence="1" type="ordered locus">RB7219</name>
</gene>
<dbReference type="InParanoid" id="Q7UP16"/>
<organism evidence="1 2">
    <name type="scientific">Rhodopirellula baltica (strain DSM 10527 / NCIMB 13988 / SH1)</name>
    <dbReference type="NCBI Taxonomy" id="243090"/>
    <lineage>
        <taxon>Bacteria</taxon>
        <taxon>Pseudomonadati</taxon>
        <taxon>Planctomycetota</taxon>
        <taxon>Planctomycetia</taxon>
        <taxon>Pirellulales</taxon>
        <taxon>Pirellulaceae</taxon>
        <taxon>Rhodopirellula</taxon>
    </lineage>
</organism>
<dbReference type="Proteomes" id="UP000001025">
    <property type="component" value="Chromosome"/>
</dbReference>
<sequence>MTLRLLVDFRRHALCSPRPAQEAAYYPGTRGFIVSEVTSRLRIAAAEKRCRSSTSRGSSSVAEAFREAKLNFFTISSTPFVGSN</sequence>
<dbReference type="STRING" id="243090.RB7219"/>